<comment type="similarity">
    <text evidence="2">Belongs to the glycosyltransferase 28 family.</text>
</comment>
<dbReference type="AlphaFoldDB" id="A0AA48IH98"/>
<evidence type="ECO:0000313" key="7">
    <source>
        <dbReference type="EMBL" id="BED92470.1"/>
    </source>
</evidence>
<accession>A0AA48IH98</accession>
<dbReference type="Proteomes" id="UP001335720">
    <property type="component" value="Chromosome"/>
</dbReference>
<proteinExistence type="inferred from homology"/>
<dbReference type="InterPro" id="IPR009695">
    <property type="entry name" value="Diacylglyc_glucosyltr_N"/>
</dbReference>
<dbReference type="Pfam" id="PF04101">
    <property type="entry name" value="Glyco_tran_28_C"/>
    <property type="match status" value="1"/>
</dbReference>
<dbReference type="GO" id="GO:0016020">
    <property type="term" value="C:membrane"/>
    <property type="evidence" value="ECO:0007669"/>
    <property type="project" value="UniProtKB-SubCell"/>
</dbReference>
<evidence type="ECO:0000256" key="1">
    <source>
        <dbReference type="ARBA" id="ARBA00004370"/>
    </source>
</evidence>
<organism evidence="7">
    <name type="scientific">Candidatus Paraimprobicoccus trichonymphae</name>
    <dbReference type="NCBI Taxonomy" id="3033793"/>
    <lineage>
        <taxon>Bacteria</taxon>
        <taxon>Bacillati</taxon>
        <taxon>Bacillota</taxon>
        <taxon>Clostridia</taxon>
        <taxon>Candidatus Paraimprobicoccus</taxon>
    </lineage>
</organism>
<feature type="domain" description="Diacylglycerol glucosyltransferase N-terminal" evidence="6">
    <location>
        <begin position="14"/>
        <end position="177"/>
    </location>
</feature>
<dbReference type="GO" id="GO:0016758">
    <property type="term" value="F:hexosyltransferase activity"/>
    <property type="evidence" value="ECO:0007669"/>
    <property type="project" value="InterPro"/>
</dbReference>
<dbReference type="PANTHER" id="PTHR43025">
    <property type="entry name" value="MONOGALACTOSYLDIACYLGLYCEROL SYNTHASE"/>
    <property type="match status" value="1"/>
</dbReference>
<keyword evidence="4" id="KW-0808">Transferase</keyword>
<dbReference type="InterPro" id="IPR007235">
    <property type="entry name" value="Glyco_trans_28_C"/>
</dbReference>
<dbReference type="KEGG" id="ptrh:RsTaC01_0202"/>
<evidence type="ECO:0000256" key="3">
    <source>
        <dbReference type="ARBA" id="ARBA00022676"/>
    </source>
</evidence>
<comment type="subcellular location">
    <subcellularLocation>
        <location evidence="1">Membrane</location>
    </subcellularLocation>
</comment>
<reference evidence="7" key="1">
    <citation type="journal article" date="2023" name="ISME J.">
        <title>Emergence of putative energy parasites within Clostridia revealed by genome analysis of a novel endosymbiotic clade.</title>
        <authorList>
            <person name="Takahashi K."/>
            <person name="Kuwahara H."/>
            <person name="Horikawa Y."/>
            <person name="Izawa K."/>
            <person name="Kato D."/>
            <person name="Inagaki T."/>
            <person name="Yuki M."/>
            <person name="Ohkuma M."/>
            <person name="Hongoh Y."/>
        </authorList>
    </citation>
    <scope>NUCLEOTIDE SEQUENCE</scope>
    <source>
        <strain evidence="7">RsTa-C01</strain>
    </source>
</reference>
<sequence>MKVIILSASTGGGHMKVSNTIKTFFEKNDVSAYAVDTLEYVNHILNKTVTEGYRYSCTKFPSLYKFMYKNTNNKSPLFKVVYKINSLISSKLLPLIESYKPDIIITTHPFSTEMVSKLKSKNKISTPIICVMTDYAPHKTWINNNINAYIVANEDMKNTMIKLGVDKNIIHSYGIPIDGNFYAKRDKNIILKEMGLNDKLHTILIMGGTFGFKNMFKIYRNLLKINYEFQIIIITGKNKKLYENIENLVYNKRTPRNYELLRNQFEKYEKKFDEIKRVLKFGEKDSSELIKKETRIIYFTDEVDKYMCVSDLIITKPGGLTISEALAMNLPMAVFQAIPGQEEENAEFLLSKNMAIRLKPEETTNIIENLLKNKVKLESMKYSCENFDKSDCLSNILKLVKNMYQKMDV</sequence>
<gene>
    <name evidence="7" type="ORF">RsTaC01_0202</name>
</gene>
<dbReference type="Gene3D" id="3.40.50.2000">
    <property type="entry name" value="Glycogen Phosphorylase B"/>
    <property type="match status" value="1"/>
</dbReference>
<name>A0AA48IH98_9FIRM</name>
<dbReference type="EMBL" id="AP027925">
    <property type="protein sequence ID" value="BED92470.1"/>
    <property type="molecule type" value="Genomic_DNA"/>
</dbReference>
<feature type="domain" description="Glycosyl transferase family 28 C-terminal" evidence="5">
    <location>
        <begin position="202"/>
        <end position="381"/>
    </location>
</feature>
<dbReference type="GO" id="GO:0009247">
    <property type="term" value="P:glycolipid biosynthetic process"/>
    <property type="evidence" value="ECO:0007669"/>
    <property type="project" value="InterPro"/>
</dbReference>
<keyword evidence="3" id="KW-0328">Glycosyltransferase</keyword>
<evidence type="ECO:0000259" key="6">
    <source>
        <dbReference type="Pfam" id="PF06925"/>
    </source>
</evidence>
<evidence type="ECO:0000256" key="2">
    <source>
        <dbReference type="ARBA" id="ARBA00006962"/>
    </source>
</evidence>
<evidence type="ECO:0000259" key="5">
    <source>
        <dbReference type="Pfam" id="PF04101"/>
    </source>
</evidence>
<protein>
    <submittedName>
        <fullName evidence="7">Galactosyldiacylglycerol synthase</fullName>
    </submittedName>
</protein>
<dbReference type="SUPFAM" id="SSF53756">
    <property type="entry name" value="UDP-Glycosyltransferase/glycogen phosphorylase"/>
    <property type="match status" value="1"/>
</dbReference>
<dbReference type="Pfam" id="PF06925">
    <property type="entry name" value="MGDG_synth"/>
    <property type="match status" value="1"/>
</dbReference>
<dbReference type="PANTHER" id="PTHR43025:SF3">
    <property type="entry name" value="MONOGALACTOSYLDIACYLGLYCEROL SYNTHASE 1, CHLOROPLASTIC"/>
    <property type="match status" value="1"/>
</dbReference>
<dbReference type="InterPro" id="IPR050519">
    <property type="entry name" value="Glycosyltransf_28_UgtP"/>
</dbReference>
<evidence type="ECO:0000256" key="4">
    <source>
        <dbReference type="ARBA" id="ARBA00022679"/>
    </source>
</evidence>